<dbReference type="KEGG" id="xbo:XBJ1_0924"/>
<gene>
    <name evidence="1" type="ordered locus">XBJ1_0924</name>
</gene>
<evidence type="ECO:0000313" key="2">
    <source>
        <dbReference type="Proteomes" id="UP000002045"/>
    </source>
</evidence>
<protein>
    <submittedName>
        <fullName evidence="1">Uncharacterized protein</fullName>
    </submittedName>
</protein>
<proteinExistence type="predicted"/>
<evidence type="ECO:0000313" key="1">
    <source>
        <dbReference type="EMBL" id="CBJ80065.1"/>
    </source>
</evidence>
<dbReference type="Proteomes" id="UP000002045">
    <property type="component" value="Chromosome"/>
</dbReference>
<accession>D3UZN6</accession>
<sequence>MCAVAEHSWQEHGGEVPVYVIYPLKPCPSRRSKLNDVN</sequence>
<dbReference type="EMBL" id="FN667741">
    <property type="protein sequence ID" value="CBJ80065.1"/>
    <property type="molecule type" value="Genomic_DNA"/>
</dbReference>
<dbReference type="AlphaFoldDB" id="D3UZN6"/>
<reference evidence="1" key="1">
    <citation type="journal article" date="2011" name="PLoS ONE">
        <title>The entomopathogenic bacterial endosymbionts xenorhabdus and photorhabdus: convergent lifestyles from divergent genomes.</title>
        <authorList>
            <person name="Chaston J.M."/>
            <person name="Suen G."/>
            <person name="Tucker S.L."/>
            <person name="Andersen A.W."/>
            <person name="Bhasin A."/>
            <person name="Bode E."/>
            <person name="Bode H.B."/>
            <person name="Brachmann A.O."/>
            <person name="Cowles C.E."/>
            <person name="Cowles K.N."/>
            <person name="Darby C."/>
            <person name="de Leon L."/>
            <person name="Drace K."/>
            <person name="Du Z."/>
            <person name="Givaudan A."/>
            <person name="Herbert Tran E.E."/>
            <person name="Jewell K.A."/>
            <person name="Knack J.J."/>
            <person name="Krasomil-Osterfeld K.C."/>
            <person name="Kukor R."/>
            <person name="Lanois A."/>
            <person name="Latreille P."/>
            <person name="Leimgruber N.K."/>
            <person name="Lipke C.M."/>
            <person name="Liu R."/>
            <person name="Lu X."/>
            <person name="Martens E.C."/>
            <person name="Marri P.R."/>
            <person name="Medigue C."/>
            <person name="Menard M.L."/>
            <person name="Miller N.M."/>
            <person name="Morales-Soto N."/>
            <person name="Norton S."/>
            <person name="Ogier J.C."/>
            <person name="Orchard S.S."/>
            <person name="Park D."/>
            <person name="Park Y."/>
            <person name="Qurollo B.A."/>
            <person name="Sugar D.R."/>
            <person name="Richards G.R."/>
            <person name="Rouy Z."/>
            <person name="Slominski B."/>
            <person name="Slominski K."/>
            <person name="Snyder H."/>
            <person name="Tjaden B.C."/>
            <person name="van der Hoeven R."/>
            <person name="Welch R.D."/>
            <person name="Wheeler C."/>
            <person name="Xiang B."/>
            <person name="Barbazuk B."/>
            <person name="Gaudriault S."/>
            <person name="Goodner B."/>
            <person name="Slater S.C."/>
            <person name="Forst S."/>
            <person name="Goldman B.S."/>
            <person name="Goodrich-Blair H."/>
        </authorList>
    </citation>
    <scope>NUCLEOTIDE SEQUENCE [LARGE SCALE GENOMIC DNA]</scope>
    <source>
        <strain evidence="1">SS-2004</strain>
    </source>
</reference>
<dbReference type="HOGENOM" id="CLU_3335033_0_0_6"/>
<organism evidence="1 2">
    <name type="scientific">Xenorhabdus bovienii (strain SS-2004)</name>
    <name type="common">Xenorhabdus nematophila subsp. bovienii</name>
    <dbReference type="NCBI Taxonomy" id="406818"/>
    <lineage>
        <taxon>Bacteria</taxon>
        <taxon>Pseudomonadati</taxon>
        <taxon>Pseudomonadota</taxon>
        <taxon>Gammaproteobacteria</taxon>
        <taxon>Enterobacterales</taxon>
        <taxon>Morganellaceae</taxon>
        <taxon>Xenorhabdus</taxon>
    </lineage>
</organism>
<name>D3UZN6_XENBS</name>